<dbReference type="Gene3D" id="3.10.129.10">
    <property type="entry name" value="Hotdog Thioesterase"/>
    <property type="match status" value="1"/>
</dbReference>
<dbReference type="Pfam" id="PF13452">
    <property type="entry name" value="FAS1_DH_region"/>
    <property type="match status" value="1"/>
</dbReference>
<dbReference type="InterPro" id="IPR052741">
    <property type="entry name" value="Mitochondrial_HTD2"/>
</dbReference>
<organism evidence="2">
    <name type="scientific">marine metagenome</name>
    <dbReference type="NCBI Taxonomy" id="408172"/>
    <lineage>
        <taxon>unclassified sequences</taxon>
        <taxon>metagenomes</taxon>
        <taxon>ecological metagenomes</taxon>
    </lineage>
</organism>
<feature type="domain" description="FAS1-like dehydratase" evidence="1">
    <location>
        <begin position="77"/>
        <end position="132"/>
    </location>
</feature>
<accession>A0A382D2W4</accession>
<gene>
    <name evidence="2" type="ORF">METZ01_LOCUS184777</name>
</gene>
<dbReference type="InterPro" id="IPR039569">
    <property type="entry name" value="FAS1-like_DH_region"/>
</dbReference>
<dbReference type="PANTHER" id="PTHR28152:SF1">
    <property type="entry name" value="HYDROXYACYL-THIOESTER DEHYDRATASE TYPE 2, MITOCHONDRIAL"/>
    <property type="match status" value="1"/>
</dbReference>
<reference evidence="2" key="1">
    <citation type="submission" date="2018-05" db="EMBL/GenBank/DDBJ databases">
        <authorList>
            <person name="Lanie J.A."/>
            <person name="Ng W.-L."/>
            <person name="Kazmierczak K.M."/>
            <person name="Andrzejewski T.M."/>
            <person name="Davidsen T.M."/>
            <person name="Wayne K.J."/>
            <person name="Tettelin H."/>
            <person name="Glass J.I."/>
            <person name="Rusch D."/>
            <person name="Podicherti R."/>
            <person name="Tsui H.-C.T."/>
            <person name="Winkler M.E."/>
        </authorList>
    </citation>
    <scope>NUCLEOTIDE SEQUENCE</scope>
</reference>
<evidence type="ECO:0000313" key="2">
    <source>
        <dbReference type="EMBL" id="SVB31923.1"/>
    </source>
</evidence>
<dbReference type="GO" id="GO:0019171">
    <property type="term" value="F:(3R)-hydroxyacyl-[acyl-carrier-protein] dehydratase activity"/>
    <property type="evidence" value="ECO:0007669"/>
    <property type="project" value="TreeGrafter"/>
</dbReference>
<sequence>MSTGENEFKQWIGRTETTCDDLTIAPILAMAAMLDKKNMVYGRGDQLPPLWHWLFFLNPARQSTLARDGHPKRGDFLPPIPFPRRMWAGSRFDFHQPLCIGEKVSRQSTIKSIIFKEGRSGNLAFVCVRHEIS</sequence>
<dbReference type="PANTHER" id="PTHR28152">
    <property type="entry name" value="HYDROXYACYL-THIOESTER DEHYDRATASE TYPE 2, MITOCHONDRIAL"/>
    <property type="match status" value="1"/>
</dbReference>
<name>A0A382D2W4_9ZZZZ</name>
<dbReference type="AlphaFoldDB" id="A0A382D2W4"/>
<protein>
    <recommendedName>
        <fullName evidence="1">FAS1-like dehydratase domain-containing protein</fullName>
    </recommendedName>
</protein>
<dbReference type="EMBL" id="UINC01037040">
    <property type="protein sequence ID" value="SVB31923.1"/>
    <property type="molecule type" value="Genomic_DNA"/>
</dbReference>
<feature type="non-terminal residue" evidence="2">
    <location>
        <position position="133"/>
    </location>
</feature>
<evidence type="ECO:0000259" key="1">
    <source>
        <dbReference type="Pfam" id="PF13452"/>
    </source>
</evidence>
<proteinExistence type="predicted"/>